<evidence type="ECO:0000256" key="1">
    <source>
        <dbReference type="ARBA" id="ARBA00007689"/>
    </source>
</evidence>
<keyword evidence="4" id="KW-1185">Reference proteome</keyword>
<name>A0ABV7YPG0_9ACTN</name>
<dbReference type="SUPFAM" id="SSF54909">
    <property type="entry name" value="Dimeric alpha+beta barrel"/>
    <property type="match status" value="1"/>
</dbReference>
<comment type="caution">
    <text evidence="3">The sequence shown here is derived from an EMBL/GenBank/DDBJ whole genome shotgun (WGS) entry which is preliminary data.</text>
</comment>
<evidence type="ECO:0000259" key="2">
    <source>
        <dbReference type="Pfam" id="PF03795"/>
    </source>
</evidence>
<reference evidence="4" key="1">
    <citation type="journal article" date="2019" name="Int. J. Syst. Evol. Microbiol.">
        <title>The Global Catalogue of Microorganisms (GCM) 10K type strain sequencing project: providing services to taxonomists for standard genome sequencing and annotation.</title>
        <authorList>
            <consortium name="The Broad Institute Genomics Platform"/>
            <consortium name="The Broad Institute Genome Sequencing Center for Infectious Disease"/>
            <person name="Wu L."/>
            <person name="Ma J."/>
        </authorList>
    </citation>
    <scope>NUCLEOTIDE SEQUENCE [LARGE SCALE GENOMIC DNA]</scope>
    <source>
        <strain evidence="4">CGMCC 4.7241</strain>
    </source>
</reference>
<dbReference type="Pfam" id="PF03795">
    <property type="entry name" value="YCII"/>
    <property type="match status" value="1"/>
</dbReference>
<dbReference type="Gene3D" id="3.30.70.1060">
    <property type="entry name" value="Dimeric alpha+beta barrel"/>
    <property type="match status" value="1"/>
</dbReference>
<gene>
    <name evidence="3" type="ORF">ACFOUW_34170</name>
</gene>
<dbReference type="Proteomes" id="UP001595699">
    <property type="component" value="Unassembled WGS sequence"/>
</dbReference>
<dbReference type="PANTHER" id="PTHR35174:SF3">
    <property type="entry name" value="BLL7171 PROTEIN"/>
    <property type="match status" value="1"/>
</dbReference>
<evidence type="ECO:0000313" key="3">
    <source>
        <dbReference type="EMBL" id="MFC3765924.1"/>
    </source>
</evidence>
<dbReference type="InterPro" id="IPR005545">
    <property type="entry name" value="YCII"/>
</dbReference>
<sequence length="112" mass="12158">MEFLILLYGDEAGEEALPKEELRAITQRHHEYGALLRADGKLVYGTGLRGTDSATTMRRGNGQITDGPYADTKEQIGGFYLVDCADLDEAMDIAKKVPDSPGLTLEIRPTGG</sequence>
<evidence type="ECO:0000313" key="4">
    <source>
        <dbReference type="Proteomes" id="UP001595699"/>
    </source>
</evidence>
<dbReference type="EMBL" id="JBHRZH010000044">
    <property type="protein sequence ID" value="MFC3765924.1"/>
    <property type="molecule type" value="Genomic_DNA"/>
</dbReference>
<proteinExistence type="inferred from homology"/>
<dbReference type="PANTHER" id="PTHR35174">
    <property type="entry name" value="BLL7171 PROTEIN-RELATED"/>
    <property type="match status" value="1"/>
</dbReference>
<protein>
    <submittedName>
        <fullName evidence="3">YciI family protein</fullName>
    </submittedName>
</protein>
<comment type="similarity">
    <text evidence="1">Belongs to the YciI family.</text>
</comment>
<dbReference type="RefSeq" id="WP_205119606.1">
    <property type="nucleotide sequence ID" value="NZ_JAFBCM010000001.1"/>
</dbReference>
<accession>A0ABV7YPG0</accession>
<organism evidence="3 4">
    <name type="scientific">Tenggerimyces flavus</name>
    <dbReference type="NCBI Taxonomy" id="1708749"/>
    <lineage>
        <taxon>Bacteria</taxon>
        <taxon>Bacillati</taxon>
        <taxon>Actinomycetota</taxon>
        <taxon>Actinomycetes</taxon>
        <taxon>Propionibacteriales</taxon>
        <taxon>Nocardioidaceae</taxon>
        <taxon>Tenggerimyces</taxon>
    </lineage>
</organism>
<dbReference type="InterPro" id="IPR011008">
    <property type="entry name" value="Dimeric_a/b-barrel"/>
</dbReference>
<feature type="domain" description="YCII-related" evidence="2">
    <location>
        <begin position="1"/>
        <end position="98"/>
    </location>
</feature>